<dbReference type="SUPFAM" id="SSF51206">
    <property type="entry name" value="cAMP-binding domain-like"/>
    <property type="match status" value="1"/>
</dbReference>
<dbReference type="EMBL" id="JANHOH010000001">
    <property type="protein sequence ID" value="MCQ6957041.1"/>
    <property type="molecule type" value="Genomic_DNA"/>
</dbReference>
<evidence type="ECO:0000313" key="2">
    <source>
        <dbReference type="EMBL" id="MCQ6957041.1"/>
    </source>
</evidence>
<reference evidence="2 3" key="1">
    <citation type="submission" date="2022-07" db="EMBL/GenBank/DDBJ databases">
        <title>Mucilaginibacter sp. JC4.</title>
        <authorList>
            <person name="Le V."/>
            <person name="Ko S.-R."/>
            <person name="Ahn C.-Y."/>
            <person name="Oh H.-M."/>
        </authorList>
    </citation>
    <scope>NUCLEOTIDE SEQUENCE [LARGE SCALE GENOMIC DNA]</scope>
    <source>
        <strain evidence="2 3">JC4</strain>
    </source>
</reference>
<keyword evidence="3" id="KW-1185">Reference proteome</keyword>
<protein>
    <submittedName>
        <fullName evidence="2">Crp/Fnr family transcriptional regulator</fullName>
    </submittedName>
</protein>
<comment type="caution">
    <text evidence="2">The sequence shown here is derived from an EMBL/GenBank/DDBJ whole genome shotgun (WGS) entry which is preliminary data.</text>
</comment>
<dbReference type="PROSITE" id="PS50042">
    <property type="entry name" value="CNMP_BINDING_3"/>
    <property type="match status" value="1"/>
</dbReference>
<dbReference type="InterPro" id="IPR018490">
    <property type="entry name" value="cNMP-bd_dom_sf"/>
</dbReference>
<feature type="domain" description="Cyclic nucleotide-binding" evidence="1">
    <location>
        <begin position="15"/>
        <end position="114"/>
    </location>
</feature>
<dbReference type="CDD" id="cd00038">
    <property type="entry name" value="CAP_ED"/>
    <property type="match status" value="1"/>
</dbReference>
<organism evidence="2 3">
    <name type="scientific">Mucilaginibacter aquariorum</name>
    <dbReference type="NCBI Taxonomy" id="2967225"/>
    <lineage>
        <taxon>Bacteria</taxon>
        <taxon>Pseudomonadati</taxon>
        <taxon>Bacteroidota</taxon>
        <taxon>Sphingobacteriia</taxon>
        <taxon>Sphingobacteriales</taxon>
        <taxon>Sphingobacteriaceae</taxon>
        <taxon>Mucilaginibacter</taxon>
    </lineage>
</organism>
<proteinExistence type="predicted"/>
<dbReference type="RefSeq" id="WP_256537251.1">
    <property type="nucleotide sequence ID" value="NZ_JANHOH010000001.1"/>
</dbReference>
<dbReference type="Gene3D" id="2.60.120.10">
    <property type="entry name" value="Jelly Rolls"/>
    <property type="match status" value="1"/>
</dbReference>
<gene>
    <name evidence="2" type="ORF">NPE20_03695</name>
</gene>
<accession>A0ABT1SXG1</accession>
<dbReference type="Pfam" id="PF00027">
    <property type="entry name" value="cNMP_binding"/>
    <property type="match status" value="1"/>
</dbReference>
<sequence>MFETFQKYLIDRTRLSQTEIELILSNVKPRKLRKGQYLLQEGDICNFVGFVESGCLRTYRVDFKGQDQIIYFAIENWWAGDRESYLSQSPSRFYIDAVEESEVILFTKGDFENLCGGIPAFGKLINATLEKALIASQNRIHSAISFTAEEKYIDFLNSNTQLANRLPQQMIASYLGMTPETLSRIRNITIKKSK</sequence>
<evidence type="ECO:0000313" key="3">
    <source>
        <dbReference type="Proteomes" id="UP001204376"/>
    </source>
</evidence>
<dbReference type="InterPro" id="IPR014710">
    <property type="entry name" value="RmlC-like_jellyroll"/>
</dbReference>
<dbReference type="InterPro" id="IPR000595">
    <property type="entry name" value="cNMP-bd_dom"/>
</dbReference>
<name>A0ABT1SXG1_9SPHI</name>
<evidence type="ECO:0000259" key="1">
    <source>
        <dbReference type="PROSITE" id="PS50042"/>
    </source>
</evidence>
<dbReference type="Proteomes" id="UP001204376">
    <property type="component" value="Unassembled WGS sequence"/>
</dbReference>